<keyword evidence="4" id="KW-0812">Transmembrane</keyword>
<evidence type="ECO:0000313" key="7">
    <source>
        <dbReference type="Proteomes" id="UP001303046"/>
    </source>
</evidence>
<feature type="transmembrane region" description="Helical" evidence="4">
    <location>
        <begin position="301"/>
        <end position="322"/>
    </location>
</feature>
<evidence type="ECO:0000256" key="1">
    <source>
        <dbReference type="ARBA" id="ARBA00008655"/>
    </source>
</evidence>
<dbReference type="Pfam" id="PF16076">
    <property type="entry name" value="Acyltransf_C"/>
    <property type="match status" value="1"/>
</dbReference>
<gene>
    <name evidence="6" type="primary">Necator_chrV.g20535</name>
    <name evidence="6" type="ORF">RB195_015742</name>
</gene>
<evidence type="ECO:0000256" key="2">
    <source>
        <dbReference type="ARBA" id="ARBA00022679"/>
    </source>
</evidence>
<comment type="caution">
    <text evidence="6">The sequence shown here is derived from an EMBL/GenBank/DDBJ whole genome shotgun (WGS) entry which is preliminary data.</text>
</comment>
<evidence type="ECO:0000256" key="3">
    <source>
        <dbReference type="ARBA" id="ARBA00023315"/>
    </source>
</evidence>
<feature type="transmembrane region" description="Helical" evidence="4">
    <location>
        <begin position="342"/>
        <end position="370"/>
    </location>
</feature>
<keyword evidence="7" id="KW-1185">Reference proteome</keyword>
<feature type="transmembrane region" description="Helical" evidence="4">
    <location>
        <begin position="50"/>
        <end position="75"/>
    </location>
</feature>
<sequence length="479" mass="55271">MFGRLNGVVFTLLVFLTSFLGSIFMLFPLLPFAYYGSKFWRTCADRLVGYWLTFPASLVEYIFGSSFHVTGDLILRDKPALIIMNHRTRLDWLFLWNALYKMDPLLLTTEKISLKAPLKRIPGAGWAMGCGSFIFLDRNFELDKCTIASSIAYYKESDNNYQLLLFPEGTDRGARAVAQSDAFARENGLPQYDYVLHPRTTGFNYLLDVMRKSQYISYVYDITIAYADTIIDSEMRLLKEGVFPKNVHFDVKKYDIGEIPTDPEKSATWLKELWLTKERRLKKFYEADTHKRRLDPSGEGYLWPVKTQGFGYYLAFGFWIMMGAGEPPVMAAGQTICVRLRGWAFCFFTLISALLGSIYIITPLLPLIVLRPKLWRKCMDRLIGIWVVMPGSLMSYVFGAKVRVRGDMIDHSKPAVIIMNHRTRLDWLYFWNALYKMDPWLCTSEKITLKGILKYLPGAGLTSSFRSLNFTKFMKDTIL</sequence>
<keyword evidence="3" id="KW-0012">Acyltransferase</keyword>
<keyword evidence="4" id="KW-1133">Transmembrane helix</keyword>
<dbReference type="SMART" id="SM00563">
    <property type="entry name" value="PlsC"/>
    <property type="match status" value="1"/>
</dbReference>
<dbReference type="Pfam" id="PF01553">
    <property type="entry name" value="Acyltransferase"/>
    <property type="match status" value="2"/>
</dbReference>
<evidence type="ECO:0000256" key="4">
    <source>
        <dbReference type="SAM" id="Phobius"/>
    </source>
</evidence>
<name>A0ABR1E636_NECAM</name>
<evidence type="ECO:0000313" key="6">
    <source>
        <dbReference type="EMBL" id="KAK6758106.1"/>
    </source>
</evidence>
<feature type="domain" description="Phospholipid/glycerol acyltransferase" evidence="5">
    <location>
        <begin position="80"/>
        <end position="204"/>
    </location>
</feature>
<dbReference type="SUPFAM" id="SSF69593">
    <property type="entry name" value="Glycerol-3-phosphate (1)-acyltransferase"/>
    <property type="match status" value="2"/>
</dbReference>
<dbReference type="PANTHER" id="PTHR10983">
    <property type="entry name" value="1-ACYLGLYCEROL-3-PHOSPHATE ACYLTRANSFERASE-RELATED"/>
    <property type="match status" value="1"/>
</dbReference>
<proteinExistence type="inferred from homology"/>
<comment type="similarity">
    <text evidence="1">Belongs to the 1-acyl-sn-glycerol-3-phosphate acyltransferase family.</text>
</comment>
<dbReference type="Proteomes" id="UP001303046">
    <property type="component" value="Unassembled WGS sequence"/>
</dbReference>
<feature type="transmembrane region" description="Helical" evidence="4">
    <location>
        <begin position="7"/>
        <end position="30"/>
    </location>
</feature>
<protein>
    <recommendedName>
        <fullName evidence="5">Phospholipid/glycerol acyltransferase domain-containing protein</fullName>
    </recommendedName>
</protein>
<organism evidence="6 7">
    <name type="scientific">Necator americanus</name>
    <name type="common">Human hookworm</name>
    <dbReference type="NCBI Taxonomy" id="51031"/>
    <lineage>
        <taxon>Eukaryota</taxon>
        <taxon>Metazoa</taxon>
        <taxon>Ecdysozoa</taxon>
        <taxon>Nematoda</taxon>
        <taxon>Chromadorea</taxon>
        <taxon>Rhabditida</taxon>
        <taxon>Rhabditina</taxon>
        <taxon>Rhabditomorpha</taxon>
        <taxon>Strongyloidea</taxon>
        <taxon>Ancylostomatidae</taxon>
        <taxon>Bunostominae</taxon>
        <taxon>Necator</taxon>
    </lineage>
</organism>
<dbReference type="EMBL" id="JAVFWL010000005">
    <property type="protein sequence ID" value="KAK6758106.1"/>
    <property type="molecule type" value="Genomic_DNA"/>
</dbReference>
<feature type="transmembrane region" description="Helical" evidence="4">
    <location>
        <begin position="382"/>
        <end position="399"/>
    </location>
</feature>
<dbReference type="InterPro" id="IPR002123">
    <property type="entry name" value="Plipid/glycerol_acylTrfase"/>
</dbReference>
<evidence type="ECO:0000259" key="5">
    <source>
        <dbReference type="SMART" id="SM00563"/>
    </source>
</evidence>
<keyword evidence="4" id="KW-0472">Membrane</keyword>
<keyword evidence="2" id="KW-0808">Transferase</keyword>
<reference evidence="6 7" key="1">
    <citation type="submission" date="2023-08" db="EMBL/GenBank/DDBJ databases">
        <title>A Necator americanus chromosomal reference genome.</title>
        <authorList>
            <person name="Ilik V."/>
            <person name="Petrzelkova K.J."/>
            <person name="Pardy F."/>
            <person name="Fuh T."/>
            <person name="Niatou-Singa F.S."/>
            <person name="Gouil Q."/>
            <person name="Baker L."/>
            <person name="Ritchie M.E."/>
            <person name="Jex A.R."/>
            <person name="Gazzola D."/>
            <person name="Li H."/>
            <person name="Toshio Fujiwara R."/>
            <person name="Zhan B."/>
            <person name="Aroian R.V."/>
            <person name="Pafco B."/>
            <person name="Schwarz E.M."/>
        </authorList>
    </citation>
    <scope>NUCLEOTIDE SEQUENCE [LARGE SCALE GENOMIC DNA]</scope>
    <source>
        <strain evidence="6 7">Aroian</strain>
        <tissue evidence="6">Whole animal</tissue>
    </source>
</reference>
<dbReference type="PANTHER" id="PTHR10983:SF16">
    <property type="entry name" value="LYSOCARDIOLIPIN ACYLTRANSFERASE 1"/>
    <property type="match status" value="1"/>
</dbReference>
<dbReference type="CDD" id="cd07990">
    <property type="entry name" value="LPLAT_LCLAT1-like"/>
    <property type="match status" value="1"/>
</dbReference>
<dbReference type="InterPro" id="IPR032098">
    <property type="entry name" value="Acyltransf_C"/>
</dbReference>
<accession>A0ABR1E636</accession>